<evidence type="ECO:0000256" key="9">
    <source>
        <dbReference type="PROSITE-ProRule" id="PRU00261"/>
    </source>
</evidence>
<feature type="domain" description="Chitin-binding type-1" evidence="11">
    <location>
        <begin position="405"/>
        <end position="449"/>
    </location>
</feature>
<keyword evidence="8" id="KW-0170">Cobalt</keyword>
<dbReference type="AlphaFoldDB" id="A0A9W9EKN9"/>
<evidence type="ECO:0000259" key="12">
    <source>
        <dbReference type="PROSITE" id="PS51677"/>
    </source>
</evidence>
<evidence type="ECO:0000256" key="4">
    <source>
        <dbReference type="ARBA" id="ARBA00022729"/>
    </source>
</evidence>
<dbReference type="Pfam" id="PF00187">
    <property type="entry name" value="Chitin_bind_1"/>
    <property type="match status" value="1"/>
</dbReference>
<dbReference type="GO" id="GO:0016810">
    <property type="term" value="F:hydrolase activity, acting on carbon-nitrogen (but not peptide) bonds"/>
    <property type="evidence" value="ECO:0007669"/>
    <property type="project" value="InterPro"/>
</dbReference>
<dbReference type="CDD" id="cd00035">
    <property type="entry name" value="ChtBD1"/>
    <property type="match status" value="1"/>
</dbReference>
<dbReference type="EMBL" id="JAPQKH010000008">
    <property type="protein sequence ID" value="KAJ5083471.1"/>
    <property type="molecule type" value="Genomic_DNA"/>
</dbReference>
<feature type="domain" description="NodB homology" evidence="12">
    <location>
        <begin position="169"/>
        <end position="366"/>
    </location>
</feature>
<reference evidence="13" key="1">
    <citation type="submission" date="2022-11" db="EMBL/GenBank/DDBJ databases">
        <authorList>
            <person name="Petersen C."/>
        </authorList>
    </citation>
    <scope>NUCLEOTIDE SEQUENCE</scope>
    <source>
        <strain evidence="13">IBT 30069</strain>
    </source>
</reference>
<gene>
    <name evidence="13" type="ORF">N7456_012898</name>
</gene>
<dbReference type="CDD" id="cd11618">
    <property type="entry name" value="ChtBD1_1"/>
    <property type="match status" value="1"/>
</dbReference>
<feature type="signal peptide" evidence="10">
    <location>
        <begin position="1"/>
        <end position="22"/>
    </location>
</feature>
<keyword evidence="5" id="KW-0378">Hydrolase</keyword>
<evidence type="ECO:0000256" key="8">
    <source>
        <dbReference type="ARBA" id="ARBA00023285"/>
    </source>
</evidence>
<dbReference type="SMART" id="SM00270">
    <property type="entry name" value="ChtBD1"/>
    <property type="match status" value="2"/>
</dbReference>
<dbReference type="PANTHER" id="PTHR46471">
    <property type="entry name" value="CHITIN DEACETYLASE"/>
    <property type="match status" value="1"/>
</dbReference>
<feature type="disulfide bond" evidence="9">
    <location>
        <begin position="102"/>
        <end position="114"/>
    </location>
</feature>
<evidence type="ECO:0000256" key="3">
    <source>
        <dbReference type="ARBA" id="ARBA00022723"/>
    </source>
</evidence>
<evidence type="ECO:0000256" key="7">
    <source>
        <dbReference type="ARBA" id="ARBA00023277"/>
    </source>
</evidence>
<dbReference type="PANTHER" id="PTHR46471:SF4">
    <property type="entry name" value="CHITIN DEACETYLASE"/>
    <property type="match status" value="1"/>
</dbReference>
<evidence type="ECO:0000256" key="10">
    <source>
        <dbReference type="SAM" id="SignalP"/>
    </source>
</evidence>
<name>A0A9W9EKN9_9EURO</name>
<dbReference type="OrthoDB" id="407355at2759"/>
<dbReference type="Proteomes" id="UP001149165">
    <property type="component" value="Unassembled WGS sequence"/>
</dbReference>
<feature type="chain" id="PRO_5040931323" description="Chitin deacetylase" evidence="10">
    <location>
        <begin position="23"/>
        <end position="497"/>
    </location>
</feature>
<reference evidence="13" key="2">
    <citation type="journal article" date="2023" name="IMA Fungus">
        <title>Comparative genomic study of the Penicillium genus elucidates a diverse pangenome and 15 lateral gene transfer events.</title>
        <authorList>
            <person name="Petersen C."/>
            <person name="Sorensen T."/>
            <person name="Nielsen M.R."/>
            <person name="Sondergaard T.E."/>
            <person name="Sorensen J.L."/>
            <person name="Fitzpatrick D.A."/>
            <person name="Frisvad J.C."/>
            <person name="Nielsen K.L."/>
        </authorList>
    </citation>
    <scope>NUCLEOTIDE SEQUENCE</scope>
    <source>
        <strain evidence="13">IBT 30069</strain>
    </source>
</reference>
<evidence type="ECO:0008006" key="15">
    <source>
        <dbReference type="Google" id="ProtNLM"/>
    </source>
</evidence>
<evidence type="ECO:0000313" key="13">
    <source>
        <dbReference type="EMBL" id="KAJ5083471.1"/>
    </source>
</evidence>
<keyword evidence="2 9" id="KW-0147">Chitin-binding</keyword>
<dbReference type="InterPro" id="IPR001002">
    <property type="entry name" value="Chitin-bd_1"/>
</dbReference>
<evidence type="ECO:0000256" key="2">
    <source>
        <dbReference type="ARBA" id="ARBA00022669"/>
    </source>
</evidence>
<comment type="cofactor">
    <cofactor evidence="1">
        <name>Co(2+)</name>
        <dbReference type="ChEBI" id="CHEBI:48828"/>
    </cofactor>
</comment>
<dbReference type="SUPFAM" id="SSF57016">
    <property type="entry name" value="Plant lectins/antimicrobial peptides"/>
    <property type="match status" value="2"/>
</dbReference>
<dbReference type="GO" id="GO:0008061">
    <property type="term" value="F:chitin binding"/>
    <property type="evidence" value="ECO:0007669"/>
    <property type="project" value="UniProtKB-UniRule"/>
</dbReference>
<organism evidence="13 14">
    <name type="scientific">Penicillium angulare</name>
    <dbReference type="NCBI Taxonomy" id="116970"/>
    <lineage>
        <taxon>Eukaryota</taxon>
        <taxon>Fungi</taxon>
        <taxon>Dikarya</taxon>
        <taxon>Ascomycota</taxon>
        <taxon>Pezizomycotina</taxon>
        <taxon>Eurotiomycetes</taxon>
        <taxon>Eurotiomycetidae</taxon>
        <taxon>Eurotiales</taxon>
        <taxon>Aspergillaceae</taxon>
        <taxon>Penicillium</taxon>
    </lineage>
</organism>
<dbReference type="SUPFAM" id="SSF88713">
    <property type="entry name" value="Glycoside hydrolase/deacetylase"/>
    <property type="match status" value="1"/>
</dbReference>
<dbReference type="PROSITE" id="PS51257">
    <property type="entry name" value="PROKAR_LIPOPROTEIN"/>
    <property type="match status" value="1"/>
</dbReference>
<keyword evidence="4 10" id="KW-0732">Signal</keyword>
<dbReference type="Pfam" id="PF01522">
    <property type="entry name" value="Polysacc_deac_1"/>
    <property type="match status" value="1"/>
</dbReference>
<evidence type="ECO:0000256" key="6">
    <source>
        <dbReference type="ARBA" id="ARBA00023026"/>
    </source>
</evidence>
<keyword evidence="9" id="KW-1015">Disulfide bond</keyword>
<feature type="disulfide bond" evidence="9">
    <location>
        <begin position="422"/>
        <end position="436"/>
    </location>
</feature>
<keyword evidence="6" id="KW-0843">Virulence</keyword>
<evidence type="ECO:0000259" key="11">
    <source>
        <dbReference type="PROSITE" id="PS50941"/>
    </source>
</evidence>
<dbReference type="Gene3D" id="3.20.20.370">
    <property type="entry name" value="Glycoside hydrolase/deacetylase"/>
    <property type="match status" value="1"/>
</dbReference>
<keyword evidence="3" id="KW-0479">Metal-binding</keyword>
<dbReference type="InterPro" id="IPR036861">
    <property type="entry name" value="Endochitinase-like_sf"/>
</dbReference>
<keyword evidence="14" id="KW-1185">Reference proteome</keyword>
<feature type="disulfide bond" evidence="9">
    <location>
        <begin position="107"/>
        <end position="121"/>
    </location>
</feature>
<dbReference type="Gene3D" id="3.30.60.10">
    <property type="entry name" value="Endochitinase-like"/>
    <property type="match status" value="1"/>
</dbReference>
<accession>A0A9W9EKN9</accession>
<dbReference type="GO" id="GO:0005975">
    <property type="term" value="P:carbohydrate metabolic process"/>
    <property type="evidence" value="ECO:0007669"/>
    <property type="project" value="InterPro"/>
</dbReference>
<dbReference type="PROSITE" id="PS51677">
    <property type="entry name" value="NODB"/>
    <property type="match status" value="1"/>
</dbReference>
<evidence type="ECO:0000256" key="1">
    <source>
        <dbReference type="ARBA" id="ARBA00001941"/>
    </source>
</evidence>
<dbReference type="CDD" id="cd10951">
    <property type="entry name" value="CE4_ClCDA_like"/>
    <property type="match status" value="1"/>
</dbReference>
<feature type="domain" description="Chitin-binding type-1" evidence="11">
    <location>
        <begin position="92"/>
        <end position="135"/>
    </location>
</feature>
<sequence length="497" mass="54278">MRSHSILLLLTAVLVTSLGCFGSCTTLITDKNVHSPQKTLDQRQYVPFQALQHAKIEGLDESTTSLQDSELAIPVGPNSRRKNRRDITTDLDYRCGEKYGRCPSGTCCSSAGYCGTTKAHCRSPDCRIDFGNCDAHKTPKGPPTREILRPHEGTVPYGPQQIRSCAVPGTVALTFDDGPTRYTGDLLDLLDKYEAPATFFITGINNGKGAIDDPSLPWASLIERMLLSGHQVASHTWSHEDLSKVSPSQRIDQMLKNEVALRNIMGSFPTYMRPPYSSCEPGSGCREDLGRMGYHITLYDVDTDDYKNDSPNLIQRSKDIFDQALSSANPISHSWLIIAHDAHEQTVHNLTEHMLQTMARLGYRPVTVGECLRDPRENWYRKDTSWPGHKKKGPKKEFPPQVSIDGTCGKNFTCLGSSFGLCCGSLNVCGNSSNHCGSGCQKNSGYCAVGAPPNGDAWDPNLLSKSGRSEADSDFRAAASTAAVTSLLLALAVALLM</sequence>
<feature type="disulfide bond" evidence="9">
    <location>
        <begin position="408"/>
        <end position="423"/>
    </location>
</feature>
<dbReference type="InterPro" id="IPR011330">
    <property type="entry name" value="Glyco_hydro/deAcase_b/a-brl"/>
</dbReference>
<comment type="caution">
    <text evidence="13">The sequence shown here is derived from an EMBL/GenBank/DDBJ whole genome shotgun (WGS) entry which is preliminary data.</text>
</comment>
<protein>
    <recommendedName>
        <fullName evidence="15">Chitin deacetylase</fullName>
    </recommendedName>
</protein>
<keyword evidence="7" id="KW-0119">Carbohydrate metabolism</keyword>
<comment type="caution">
    <text evidence="9">Lacks conserved residue(s) required for the propagation of feature annotation.</text>
</comment>
<dbReference type="PROSITE" id="PS50941">
    <property type="entry name" value="CHIT_BIND_I_2"/>
    <property type="match status" value="2"/>
</dbReference>
<evidence type="ECO:0000313" key="14">
    <source>
        <dbReference type="Proteomes" id="UP001149165"/>
    </source>
</evidence>
<dbReference type="InterPro" id="IPR002509">
    <property type="entry name" value="NODB_dom"/>
</dbReference>
<dbReference type="GO" id="GO:0046872">
    <property type="term" value="F:metal ion binding"/>
    <property type="evidence" value="ECO:0007669"/>
    <property type="project" value="UniProtKB-KW"/>
</dbReference>
<evidence type="ECO:0000256" key="5">
    <source>
        <dbReference type="ARBA" id="ARBA00022801"/>
    </source>
</evidence>
<proteinExistence type="predicted"/>